<evidence type="ECO:0000259" key="3">
    <source>
        <dbReference type="Pfam" id="PF00890"/>
    </source>
</evidence>
<dbReference type="STRING" id="447595.SAMN05660826_01109"/>
<dbReference type="Proteomes" id="UP000184375">
    <property type="component" value="Unassembled WGS sequence"/>
</dbReference>
<keyword evidence="6" id="KW-1185">Reference proteome</keyword>
<feature type="domain" description="FAD-dependent oxidoreductase 2 FAD-binding" evidence="3">
    <location>
        <begin position="6"/>
        <end position="53"/>
    </location>
</feature>
<dbReference type="SUPFAM" id="SSF51905">
    <property type="entry name" value="FAD/NAD(P)-binding domain"/>
    <property type="match status" value="1"/>
</dbReference>
<evidence type="ECO:0000313" key="6">
    <source>
        <dbReference type="Proteomes" id="UP000184375"/>
    </source>
</evidence>
<proteinExistence type="predicted"/>
<organism evidence="5 6">
    <name type="scientific">Caldanaerovirga acetigignens</name>
    <dbReference type="NCBI Taxonomy" id="447595"/>
    <lineage>
        <taxon>Bacteria</taxon>
        <taxon>Bacillati</taxon>
        <taxon>Bacillota</taxon>
        <taxon>Clostridia</taxon>
        <taxon>Thermosediminibacterales</taxon>
        <taxon>Thermosediminibacteraceae</taxon>
        <taxon>Caldanaerovirga</taxon>
    </lineage>
</organism>
<sequence>MAMARVLVIGGGPAGLSSAIYAARMGHKVRLMEKEKIGENIRCAEGFFDPLKKLGKPQAGVKFKVEKLIVKIKNTYEIDVSRMNIWMLDRREWQKSLGAEAIEKGVVIEENFPVFPKDLKALKKDYDLIIDASGAPSVTSRAYGFSDFYKRNCGKTVQFVMEGDFSHIGNNFKVGLLPGLFGYYWIFPKGKNSANVGVGNFGKEPTKLWNLLEYVLEIEGLSEYRVIRELGGICPVRMLPRLFYDNILLVGDAAGLTSPLHGGGIDMALLSGMCAAKSIVYGGKFYEKNLRKLLLPRLELESTASRVWEKLDFEKMDAVVSKMIETGLCRLLFNPTYLNILLFKTFARILRYYYVKERHFFIVL</sequence>
<accession>A0A1M7J065</accession>
<dbReference type="PANTHER" id="PTHR42685:SF22">
    <property type="entry name" value="CONDITIONED MEDIUM FACTOR RECEPTOR 1"/>
    <property type="match status" value="1"/>
</dbReference>
<dbReference type="InterPro" id="IPR036188">
    <property type="entry name" value="FAD/NAD-bd_sf"/>
</dbReference>
<reference evidence="6" key="1">
    <citation type="submission" date="2016-11" db="EMBL/GenBank/DDBJ databases">
        <authorList>
            <person name="Varghese N."/>
            <person name="Submissions S."/>
        </authorList>
    </citation>
    <scope>NUCLEOTIDE SEQUENCE [LARGE SCALE GENOMIC DNA]</scope>
    <source>
        <strain evidence="6">DSM 18802</strain>
    </source>
</reference>
<dbReference type="InterPro" id="IPR003953">
    <property type="entry name" value="FAD-dep_OxRdtase_2_FAD-bd"/>
</dbReference>
<dbReference type="Pfam" id="PF00890">
    <property type="entry name" value="FAD_binding_2"/>
    <property type="match status" value="1"/>
</dbReference>
<dbReference type="AlphaFoldDB" id="A0A1M7J065"/>
<gene>
    <name evidence="5" type="ORF">SAMN05660826_01109</name>
</gene>
<name>A0A1M7J065_9FIRM</name>
<dbReference type="InterPro" id="IPR054715">
    <property type="entry name" value="GGR_cat"/>
</dbReference>
<dbReference type="GO" id="GO:0016491">
    <property type="term" value="F:oxidoreductase activity"/>
    <property type="evidence" value="ECO:0007669"/>
    <property type="project" value="UniProtKB-KW"/>
</dbReference>
<dbReference type="RefSeq" id="WP_244269761.1">
    <property type="nucleotide sequence ID" value="NZ_FRCR01000005.1"/>
</dbReference>
<evidence type="ECO:0000256" key="1">
    <source>
        <dbReference type="ARBA" id="ARBA00022630"/>
    </source>
</evidence>
<protein>
    <submittedName>
        <fullName evidence="5">Digeranylgeranylglycerophospholipid reductase</fullName>
    </submittedName>
</protein>
<keyword evidence="1" id="KW-0285">Flavoprotein</keyword>
<evidence type="ECO:0000256" key="2">
    <source>
        <dbReference type="ARBA" id="ARBA00023002"/>
    </source>
</evidence>
<dbReference type="PRINTS" id="PR00420">
    <property type="entry name" value="RNGMNOXGNASE"/>
</dbReference>
<dbReference type="Pfam" id="PF22578">
    <property type="entry name" value="GGR_cat"/>
    <property type="match status" value="1"/>
</dbReference>
<dbReference type="PANTHER" id="PTHR42685">
    <property type="entry name" value="GERANYLGERANYL DIPHOSPHATE REDUCTASE"/>
    <property type="match status" value="1"/>
</dbReference>
<dbReference type="EMBL" id="FRCR01000005">
    <property type="protein sequence ID" value="SHM46396.1"/>
    <property type="molecule type" value="Genomic_DNA"/>
</dbReference>
<keyword evidence="2" id="KW-0560">Oxidoreductase</keyword>
<dbReference type="InterPro" id="IPR050407">
    <property type="entry name" value="Geranylgeranyl_reductase"/>
</dbReference>
<feature type="domain" description="Digeranylgeranylglycerophospholipid reductase catalytic" evidence="4">
    <location>
        <begin position="182"/>
        <end position="207"/>
    </location>
</feature>
<evidence type="ECO:0000259" key="4">
    <source>
        <dbReference type="Pfam" id="PF22578"/>
    </source>
</evidence>
<evidence type="ECO:0000313" key="5">
    <source>
        <dbReference type="EMBL" id="SHM46396.1"/>
    </source>
</evidence>
<dbReference type="Gene3D" id="3.50.50.60">
    <property type="entry name" value="FAD/NAD(P)-binding domain"/>
    <property type="match status" value="1"/>
</dbReference>